<organism evidence="1 2">
    <name type="scientific">Klebsiella pneumoniae</name>
    <dbReference type="NCBI Taxonomy" id="573"/>
    <lineage>
        <taxon>Bacteria</taxon>
        <taxon>Pseudomonadati</taxon>
        <taxon>Pseudomonadota</taxon>
        <taxon>Gammaproteobacteria</taxon>
        <taxon>Enterobacterales</taxon>
        <taxon>Enterobacteriaceae</taxon>
        <taxon>Klebsiella/Raoultella group</taxon>
        <taxon>Klebsiella</taxon>
        <taxon>Klebsiella pneumoniae complex</taxon>
    </lineage>
</organism>
<accession>A0A377TTJ5</accession>
<reference evidence="1 2" key="1">
    <citation type="submission" date="2018-06" db="EMBL/GenBank/DDBJ databases">
        <authorList>
            <consortium name="Pathogen Informatics"/>
            <person name="Doyle S."/>
        </authorList>
    </citation>
    <scope>NUCLEOTIDE SEQUENCE [LARGE SCALE GENOMIC DNA]</scope>
    <source>
        <strain evidence="1 2">NCTC9140</strain>
    </source>
</reference>
<dbReference type="EMBL" id="UGKQ01000007">
    <property type="protein sequence ID" value="STS81360.1"/>
    <property type="molecule type" value="Genomic_DNA"/>
</dbReference>
<protein>
    <submittedName>
        <fullName evidence="1">Uncharacterized protein</fullName>
    </submittedName>
</protein>
<gene>
    <name evidence="1" type="ORF">NCTC9140_03097</name>
</gene>
<evidence type="ECO:0000313" key="2">
    <source>
        <dbReference type="Proteomes" id="UP000254938"/>
    </source>
</evidence>
<evidence type="ECO:0000313" key="1">
    <source>
        <dbReference type="EMBL" id="STS81360.1"/>
    </source>
</evidence>
<sequence>MTSSLSRHPAFLSLQGGINFATWAASLPPMDAASAAASYCDPAR</sequence>
<dbReference type="Proteomes" id="UP000254938">
    <property type="component" value="Unassembled WGS sequence"/>
</dbReference>
<name>A0A377TTJ5_KLEPN</name>
<proteinExistence type="predicted"/>
<dbReference type="AlphaFoldDB" id="A0A377TTJ5"/>